<accession>A0AAD5V9G4</accession>
<reference evidence="2" key="1">
    <citation type="submission" date="2022-07" db="EMBL/GenBank/DDBJ databases">
        <title>Genome Sequence of Physisporinus lineatus.</title>
        <authorList>
            <person name="Buettner E."/>
        </authorList>
    </citation>
    <scope>NUCLEOTIDE SEQUENCE</scope>
    <source>
        <strain evidence="2">VT162</strain>
    </source>
</reference>
<proteinExistence type="predicted"/>
<dbReference type="AlphaFoldDB" id="A0AAD5V9G4"/>
<protein>
    <submittedName>
        <fullName evidence="2">Uncharacterized protein</fullName>
    </submittedName>
</protein>
<sequence length="168" mass="18283">MEHPSGTASLSSSPVSSPPQTHATVITYRYNDQLAYVPVASHYDDAVQFAHKSFPDLADYDSASITFTLSVKVQGVKSSVMVGSLVWDQVSPSFVQYEILNVVVVPPRIPRLSVTKGSEDVPPPYFPEKSEDVAFLRSSPSHSRSRAASPTPSASSLLRKAAGWFERI</sequence>
<evidence type="ECO:0000313" key="2">
    <source>
        <dbReference type="EMBL" id="KAJ3489549.1"/>
    </source>
</evidence>
<evidence type="ECO:0000313" key="3">
    <source>
        <dbReference type="Proteomes" id="UP001212997"/>
    </source>
</evidence>
<name>A0AAD5V9G4_9APHY</name>
<dbReference type="Proteomes" id="UP001212997">
    <property type="component" value="Unassembled WGS sequence"/>
</dbReference>
<comment type="caution">
    <text evidence="2">The sequence shown here is derived from an EMBL/GenBank/DDBJ whole genome shotgun (WGS) entry which is preliminary data.</text>
</comment>
<gene>
    <name evidence="2" type="ORF">NLI96_g2050</name>
</gene>
<organism evidence="2 3">
    <name type="scientific">Meripilus lineatus</name>
    <dbReference type="NCBI Taxonomy" id="2056292"/>
    <lineage>
        <taxon>Eukaryota</taxon>
        <taxon>Fungi</taxon>
        <taxon>Dikarya</taxon>
        <taxon>Basidiomycota</taxon>
        <taxon>Agaricomycotina</taxon>
        <taxon>Agaricomycetes</taxon>
        <taxon>Polyporales</taxon>
        <taxon>Meripilaceae</taxon>
        <taxon>Meripilus</taxon>
    </lineage>
</organism>
<keyword evidence="3" id="KW-1185">Reference proteome</keyword>
<feature type="region of interest" description="Disordered" evidence="1">
    <location>
        <begin position="137"/>
        <end position="156"/>
    </location>
</feature>
<dbReference type="EMBL" id="JANAWD010000043">
    <property type="protein sequence ID" value="KAJ3489549.1"/>
    <property type="molecule type" value="Genomic_DNA"/>
</dbReference>
<evidence type="ECO:0000256" key="1">
    <source>
        <dbReference type="SAM" id="MobiDB-lite"/>
    </source>
</evidence>